<evidence type="ECO:0000313" key="1">
    <source>
        <dbReference type="EMBL" id="KIM96946.1"/>
    </source>
</evidence>
<gene>
    <name evidence="1" type="ORF">OIDMADRAFT_131751</name>
</gene>
<keyword evidence="2" id="KW-1185">Reference proteome</keyword>
<dbReference type="Proteomes" id="UP000054321">
    <property type="component" value="Unassembled WGS sequence"/>
</dbReference>
<protein>
    <recommendedName>
        <fullName evidence="3">N-acetyltransferase domain-containing protein</fullName>
    </recommendedName>
</protein>
<name>A0A0C3H334_OIDMZ</name>
<accession>A0A0C3H334</accession>
<sequence>MGTRSSAKVELVPWDYESAAHCDRIFQQREACGWKSEEVEMWRDKSRNGTKMLYWIILSDDCPGREDYLSSHVTKYPEESTSIIDTAPAAYLQPRHPSRANFTPIGHVALDLRSEESSNVGLPSDAVAVWISALYVSWALQRGGVGGAAMRATEKLAGDENGPLKGELIVLDTVPEEYQFDEALIEQFYYAHGRPKPVKQISNEMWYRKQGYELFHSVPVGYMWPKNGEMVPVPFLYMKKKLR</sequence>
<dbReference type="Gene3D" id="3.40.630.30">
    <property type="match status" value="1"/>
</dbReference>
<dbReference type="OrthoDB" id="2326446at2759"/>
<dbReference type="STRING" id="913774.A0A0C3H334"/>
<reference evidence="2" key="2">
    <citation type="submission" date="2015-01" db="EMBL/GenBank/DDBJ databases">
        <title>Evolutionary Origins and Diversification of the Mycorrhizal Mutualists.</title>
        <authorList>
            <consortium name="DOE Joint Genome Institute"/>
            <consortium name="Mycorrhizal Genomics Consortium"/>
            <person name="Kohler A."/>
            <person name="Kuo A."/>
            <person name="Nagy L.G."/>
            <person name="Floudas D."/>
            <person name="Copeland A."/>
            <person name="Barry K.W."/>
            <person name="Cichocki N."/>
            <person name="Veneault-Fourrey C."/>
            <person name="LaButti K."/>
            <person name="Lindquist E.A."/>
            <person name="Lipzen A."/>
            <person name="Lundell T."/>
            <person name="Morin E."/>
            <person name="Murat C."/>
            <person name="Riley R."/>
            <person name="Ohm R."/>
            <person name="Sun H."/>
            <person name="Tunlid A."/>
            <person name="Henrissat B."/>
            <person name="Grigoriev I.V."/>
            <person name="Hibbett D.S."/>
            <person name="Martin F."/>
        </authorList>
    </citation>
    <scope>NUCLEOTIDE SEQUENCE [LARGE SCALE GENOMIC DNA]</scope>
    <source>
        <strain evidence="2">Zn</strain>
    </source>
</reference>
<evidence type="ECO:0008006" key="3">
    <source>
        <dbReference type="Google" id="ProtNLM"/>
    </source>
</evidence>
<proteinExistence type="predicted"/>
<dbReference type="InParanoid" id="A0A0C3H334"/>
<evidence type="ECO:0000313" key="2">
    <source>
        <dbReference type="Proteomes" id="UP000054321"/>
    </source>
</evidence>
<dbReference type="EMBL" id="KN832883">
    <property type="protein sequence ID" value="KIM96946.1"/>
    <property type="molecule type" value="Genomic_DNA"/>
</dbReference>
<organism evidence="1 2">
    <name type="scientific">Oidiodendron maius (strain Zn)</name>
    <dbReference type="NCBI Taxonomy" id="913774"/>
    <lineage>
        <taxon>Eukaryota</taxon>
        <taxon>Fungi</taxon>
        <taxon>Dikarya</taxon>
        <taxon>Ascomycota</taxon>
        <taxon>Pezizomycotina</taxon>
        <taxon>Leotiomycetes</taxon>
        <taxon>Leotiomycetes incertae sedis</taxon>
        <taxon>Myxotrichaceae</taxon>
        <taxon>Oidiodendron</taxon>
    </lineage>
</organism>
<dbReference type="HOGENOM" id="CLU_089360_0_0_1"/>
<reference evidence="1 2" key="1">
    <citation type="submission" date="2014-04" db="EMBL/GenBank/DDBJ databases">
        <authorList>
            <consortium name="DOE Joint Genome Institute"/>
            <person name="Kuo A."/>
            <person name="Martino E."/>
            <person name="Perotto S."/>
            <person name="Kohler A."/>
            <person name="Nagy L.G."/>
            <person name="Floudas D."/>
            <person name="Copeland A."/>
            <person name="Barry K.W."/>
            <person name="Cichocki N."/>
            <person name="Veneault-Fourrey C."/>
            <person name="LaButti K."/>
            <person name="Lindquist E.A."/>
            <person name="Lipzen A."/>
            <person name="Lundell T."/>
            <person name="Morin E."/>
            <person name="Murat C."/>
            <person name="Sun H."/>
            <person name="Tunlid A."/>
            <person name="Henrissat B."/>
            <person name="Grigoriev I.V."/>
            <person name="Hibbett D.S."/>
            <person name="Martin F."/>
            <person name="Nordberg H.P."/>
            <person name="Cantor M.N."/>
            <person name="Hua S.X."/>
        </authorList>
    </citation>
    <scope>NUCLEOTIDE SEQUENCE [LARGE SCALE GENOMIC DNA]</scope>
    <source>
        <strain evidence="1 2">Zn</strain>
    </source>
</reference>
<dbReference type="AlphaFoldDB" id="A0A0C3H334"/>